<protein>
    <submittedName>
        <fullName evidence="2">Uncharacterized protein</fullName>
    </submittedName>
</protein>
<keyword evidence="3" id="KW-1185">Reference proteome</keyword>
<proteinExistence type="predicted"/>
<dbReference type="AlphaFoldDB" id="A0A078ABZ9"/>
<gene>
    <name evidence="2" type="primary">Contig4302.g193</name>
    <name evidence="2" type="ORF">STYLEM_8113</name>
</gene>
<dbReference type="Proteomes" id="UP000039865">
    <property type="component" value="Unassembled WGS sequence"/>
</dbReference>
<reference evidence="2 3" key="1">
    <citation type="submission" date="2014-06" db="EMBL/GenBank/DDBJ databases">
        <authorList>
            <person name="Swart Estienne"/>
        </authorList>
    </citation>
    <scope>NUCLEOTIDE SEQUENCE [LARGE SCALE GENOMIC DNA]</scope>
    <source>
        <strain evidence="2 3">130c</strain>
    </source>
</reference>
<evidence type="ECO:0000313" key="3">
    <source>
        <dbReference type="Proteomes" id="UP000039865"/>
    </source>
</evidence>
<dbReference type="InParanoid" id="A0A078ABZ9"/>
<dbReference type="EMBL" id="CCKQ01007719">
    <property type="protein sequence ID" value="CDW79127.1"/>
    <property type="molecule type" value="Genomic_DNA"/>
</dbReference>
<accession>A0A078ABZ9</accession>
<evidence type="ECO:0000256" key="1">
    <source>
        <dbReference type="SAM" id="MobiDB-lite"/>
    </source>
</evidence>
<name>A0A078ABZ9_STYLE</name>
<feature type="region of interest" description="Disordered" evidence="1">
    <location>
        <begin position="319"/>
        <end position="339"/>
    </location>
</feature>
<sequence length="339" mass="39782">MFHFILGMSNQQLLTCVFDMNMVQSIQLRRKVLMAQIVFMTAQVEKLQEEGQNLVQVFQYRRLQIIGLTSHEKIKHDEEILDDESIMSLNDIRDGMKVRRKLKEFLSYQNKLQKQQTYRDAHKNLSVPQIDQIDPAHKHPSSIDIRKLSPEFLQAVVDRDYLESKEKIQKNRKSFIVSNEYSMFPYHKKSNPLLKNKINDVKFTSTKSPFQQRMALNTSRAGTTENSKLIPYKKGHLSRSTQKRNQIKVIEKKLGVSPQKSENKVITIFKKCNGSNIQKLSKIIYECQTERKDNDTLYQTMDEWGTQFQIFCQQKQQGVDGQNNTHRNYNDDSSILQQL</sequence>
<organism evidence="2 3">
    <name type="scientific">Stylonychia lemnae</name>
    <name type="common">Ciliate</name>
    <dbReference type="NCBI Taxonomy" id="5949"/>
    <lineage>
        <taxon>Eukaryota</taxon>
        <taxon>Sar</taxon>
        <taxon>Alveolata</taxon>
        <taxon>Ciliophora</taxon>
        <taxon>Intramacronucleata</taxon>
        <taxon>Spirotrichea</taxon>
        <taxon>Stichotrichia</taxon>
        <taxon>Sporadotrichida</taxon>
        <taxon>Oxytrichidae</taxon>
        <taxon>Stylonychinae</taxon>
        <taxon>Stylonychia</taxon>
    </lineage>
</organism>
<evidence type="ECO:0000313" key="2">
    <source>
        <dbReference type="EMBL" id="CDW79127.1"/>
    </source>
</evidence>